<dbReference type="SMART" id="SM00796">
    <property type="entry name" value="AHS1"/>
    <property type="match status" value="1"/>
</dbReference>
<dbReference type="RefSeq" id="WP_137637507.1">
    <property type="nucleotide sequence ID" value="NZ_BJDN01000009.1"/>
</dbReference>
<evidence type="ECO:0000256" key="1">
    <source>
        <dbReference type="ARBA" id="ARBA00022741"/>
    </source>
</evidence>
<dbReference type="GO" id="GO:0017168">
    <property type="term" value="F:5-oxoprolinase (ATP-hydrolyzing) activity"/>
    <property type="evidence" value="ECO:0007669"/>
    <property type="project" value="UniProtKB-EC"/>
</dbReference>
<dbReference type="EMBL" id="JBHTIO010000045">
    <property type="protein sequence ID" value="MFD0898201.1"/>
    <property type="molecule type" value="Genomic_DNA"/>
</dbReference>
<dbReference type="EC" id="3.5.2.9" evidence="5"/>
<evidence type="ECO:0000256" key="2">
    <source>
        <dbReference type="ARBA" id="ARBA00022801"/>
    </source>
</evidence>
<dbReference type="Pfam" id="PF02682">
    <property type="entry name" value="CT_C_D"/>
    <property type="match status" value="1"/>
</dbReference>
<gene>
    <name evidence="5" type="primary">pxpB</name>
    <name evidence="5" type="ORF">ACFQZ7_10745</name>
</gene>
<evidence type="ECO:0000259" key="4">
    <source>
        <dbReference type="SMART" id="SM00796"/>
    </source>
</evidence>
<dbReference type="PANTHER" id="PTHR34698">
    <property type="entry name" value="5-OXOPROLINASE SUBUNIT B"/>
    <property type="match status" value="1"/>
</dbReference>
<keyword evidence="2 5" id="KW-0378">Hydrolase</keyword>
<proteinExistence type="predicted"/>
<sequence>MLPYELIPASDQALNVTFANQIDPQINLIISRLTAALQPHSEITALLPAFRTLTVFYQPLLTSLAQIKELVTTTISELDLQPNKQVKVVHIPVCYTPEFGPDLTHVAAHAKISVTELIQRHTQPNYLIYMLGFLPGFAYLGGLDPRIAMPRLASPRATIPAGAVGIAGEQTGMYPVVSPGGWQLIGRTPLKLFAGQRAQPLLYQAGDYIHFDAITPSEFKQIATAPETYTLQITQEQVKD</sequence>
<organism evidence="5 6">
    <name type="scientific">Loigolactobacillus binensis</name>
    <dbReference type="NCBI Taxonomy" id="2559922"/>
    <lineage>
        <taxon>Bacteria</taxon>
        <taxon>Bacillati</taxon>
        <taxon>Bacillota</taxon>
        <taxon>Bacilli</taxon>
        <taxon>Lactobacillales</taxon>
        <taxon>Lactobacillaceae</taxon>
        <taxon>Loigolactobacillus</taxon>
    </lineage>
</organism>
<keyword evidence="1" id="KW-0547">Nucleotide-binding</keyword>
<accession>A0ABW3EGK5</accession>
<reference evidence="6" key="1">
    <citation type="journal article" date="2019" name="Int. J. Syst. Evol. Microbiol.">
        <title>The Global Catalogue of Microorganisms (GCM) 10K type strain sequencing project: providing services to taxonomists for standard genome sequencing and annotation.</title>
        <authorList>
            <consortium name="The Broad Institute Genomics Platform"/>
            <consortium name="The Broad Institute Genome Sequencing Center for Infectious Disease"/>
            <person name="Wu L."/>
            <person name="Ma J."/>
        </authorList>
    </citation>
    <scope>NUCLEOTIDE SEQUENCE [LARGE SCALE GENOMIC DNA]</scope>
    <source>
        <strain evidence="6">CCM 8925</strain>
    </source>
</reference>
<keyword evidence="6" id="KW-1185">Reference proteome</keyword>
<dbReference type="SUPFAM" id="SSF160467">
    <property type="entry name" value="PH0987 N-terminal domain-like"/>
    <property type="match status" value="1"/>
</dbReference>
<dbReference type="NCBIfam" id="TIGR00370">
    <property type="entry name" value="5-oxoprolinase subunit PxpB"/>
    <property type="match status" value="1"/>
</dbReference>
<dbReference type="Gene3D" id="3.30.1360.40">
    <property type="match status" value="1"/>
</dbReference>
<dbReference type="InterPro" id="IPR029000">
    <property type="entry name" value="Cyclophilin-like_dom_sf"/>
</dbReference>
<protein>
    <submittedName>
        <fullName evidence="5">5-oxoprolinase subunit PxpB</fullName>
        <ecNumber evidence="5">3.5.2.9</ecNumber>
    </submittedName>
</protein>
<evidence type="ECO:0000313" key="5">
    <source>
        <dbReference type="EMBL" id="MFD0898201.1"/>
    </source>
</evidence>
<dbReference type="PANTHER" id="PTHR34698:SF2">
    <property type="entry name" value="5-OXOPROLINASE SUBUNIT B"/>
    <property type="match status" value="1"/>
</dbReference>
<evidence type="ECO:0000313" key="6">
    <source>
        <dbReference type="Proteomes" id="UP001597104"/>
    </source>
</evidence>
<name>A0ABW3EGK5_9LACO</name>
<keyword evidence="3" id="KW-0067">ATP-binding</keyword>
<dbReference type="Gene3D" id="2.40.100.10">
    <property type="entry name" value="Cyclophilin-like"/>
    <property type="match status" value="1"/>
</dbReference>
<feature type="domain" description="Carboxyltransferase" evidence="4">
    <location>
        <begin position="4"/>
        <end position="203"/>
    </location>
</feature>
<dbReference type="SUPFAM" id="SSF50891">
    <property type="entry name" value="Cyclophilin-like"/>
    <property type="match status" value="1"/>
</dbReference>
<comment type="caution">
    <text evidence="5">The sequence shown here is derived from an EMBL/GenBank/DDBJ whole genome shotgun (WGS) entry which is preliminary data.</text>
</comment>
<dbReference type="InterPro" id="IPR003833">
    <property type="entry name" value="CT_C_D"/>
</dbReference>
<evidence type="ECO:0000256" key="3">
    <source>
        <dbReference type="ARBA" id="ARBA00022840"/>
    </source>
</evidence>
<dbReference type="InterPro" id="IPR010016">
    <property type="entry name" value="PxpB"/>
</dbReference>
<dbReference type="Proteomes" id="UP001597104">
    <property type="component" value="Unassembled WGS sequence"/>
</dbReference>